<dbReference type="AlphaFoldDB" id="A0A7M3MAC8"/>
<evidence type="ECO:0008006" key="8">
    <source>
        <dbReference type="Google" id="ProtNLM"/>
    </source>
</evidence>
<protein>
    <recommendedName>
        <fullName evidence="8">Efflux RND transporter periplasmic adaptor subunit</fullName>
    </recommendedName>
</protein>
<feature type="coiled-coil region" evidence="2">
    <location>
        <begin position="112"/>
        <end position="170"/>
    </location>
</feature>
<evidence type="ECO:0000256" key="3">
    <source>
        <dbReference type="SAM" id="MobiDB-lite"/>
    </source>
</evidence>
<sequence length="400" mass="42859">MIKKLIVAAIVMLFLIILGVMTLNGVASNDDAQQGESSKAKQPPTVEIIEAATSSISKSLEVTGSVEPYRIARLASPAEGPVLDIRVREGELVKSNEPLLSIGRKSGVDALIVSMREELKKEEEDLRRARKLIQDGVIPEEQLDQARADYEKARAQLVQAEETARDYTIHAPWDGVVTKLLVKEGEFVAPRAVLLEMYDPSSLVIRAAIPESRAADTTADMRVEVLLDAYPQSKFQGRVGRIYPYLDAQLRTRTVEIVLDKPVNLLPGMFARLKMLLHTADNAVVLPLEAVVQSPKGQVVFILEEGCAVRRPVEIGIEEGNRVQVVSGVKPGDKVISAGNGKLKNGAAVRLAGSGGPAPGMGQGKDKGKGQGKGKMAGKAEDGNSTRHAADVSPAAGVSQ</sequence>
<reference evidence="6 7" key="1">
    <citation type="submission" date="2018-06" db="EMBL/GenBank/DDBJ databases">
        <title>Complete genome of Desulfovibrio indonesiensis P37SLT.</title>
        <authorList>
            <person name="Crispim J.S."/>
            <person name="Vidigal P.M.P."/>
            <person name="Silva L.C.F."/>
            <person name="Laguardia C.N."/>
            <person name="Araujo L.C."/>
            <person name="Dias R.S."/>
            <person name="Sousa M.P."/>
            <person name="Paula S.O."/>
            <person name="Silva C."/>
        </authorList>
    </citation>
    <scope>NUCLEOTIDE SEQUENCE [LARGE SCALE GENOMIC DNA]</scope>
    <source>
        <strain evidence="6 7">P37SLT</strain>
    </source>
</reference>
<dbReference type="Proteomes" id="UP000448292">
    <property type="component" value="Unassembled WGS sequence"/>
</dbReference>
<feature type="domain" description="YknX-like C-terminal permuted SH3-like" evidence="5">
    <location>
        <begin position="284"/>
        <end position="350"/>
    </location>
</feature>
<dbReference type="RefSeq" id="WP_167590622.1">
    <property type="nucleotide sequence ID" value="NZ_QMIE01000031.1"/>
</dbReference>
<evidence type="ECO:0000259" key="4">
    <source>
        <dbReference type="Pfam" id="PF25954"/>
    </source>
</evidence>
<keyword evidence="2" id="KW-0175">Coiled coil</keyword>
<organism evidence="6 7">
    <name type="scientific">Oceanidesulfovibrio indonesiensis</name>
    <dbReference type="NCBI Taxonomy" id="54767"/>
    <lineage>
        <taxon>Bacteria</taxon>
        <taxon>Pseudomonadati</taxon>
        <taxon>Thermodesulfobacteriota</taxon>
        <taxon>Desulfovibrionia</taxon>
        <taxon>Desulfovibrionales</taxon>
        <taxon>Desulfovibrionaceae</taxon>
        <taxon>Oceanidesulfovibrio</taxon>
    </lineage>
</organism>
<evidence type="ECO:0000256" key="1">
    <source>
        <dbReference type="ARBA" id="ARBA00009477"/>
    </source>
</evidence>
<dbReference type="Pfam" id="PF25989">
    <property type="entry name" value="YknX_C"/>
    <property type="match status" value="1"/>
</dbReference>
<dbReference type="InterPro" id="IPR058792">
    <property type="entry name" value="Beta-barrel_RND_2"/>
</dbReference>
<feature type="compositionally biased region" description="Basic and acidic residues" evidence="3">
    <location>
        <begin position="378"/>
        <end position="390"/>
    </location>
</feature>
<dbReference type="Pfam" id="PF25954">
    <property type="entry name" value="Beta-barrel_RND_2"/>
    <property type="match status" value="1"/>
</dbReference>
<dbReference type="Gene3D" id="2.40.420.20">
    <property type="match status" value="1"/>
</dbReference>
<proteinExistence type="inferred from homology"/>
<evidence type="ECO:0000256" key="2">
    <source>
        <dbReference type="SAM" id="Coils"/>
    </source>
</evidence>
<keyword evidence="7" id="KW-1185">Reference proteome</keyword>
<feature type="domain" description="CusB-like beta-barrel" evidence="4">
    <location>
        <begin position="205"/>
        <end position="275"/>
    </location>
</feature>
<gene>
    <name evidence="6" type="ORF">DPQ33_18025</name>
</gene>
<dbReference type="InterPro" id="IPR058637">
    <property type="entry name" value="YknX-like_C"/>
</dbReference>
<dbReference type="GO" id="GO:0015562">
    <property type="term" value="F:efflux transmembrane transporter activity"/>
    <property type="evidence" value="ECO:0007669"/>
    <property type="project" value="TreeGrafter"/>
</dbReference>
<evidence type="ECO:0000313" key="6">
    <source>
        <dbReference type="EMBL" id="TVM13869.1"/>
    </source>
</evidence>
<dbReference type="EMBL" id="QMIE01000031">
    <property type="protein sequence ID" value="TVM13869.1"/>
    <property type="molecule type" value="Genomic_DNA"/>
</dbReference>
<comment type="similarity">
    <text evidence="1">Belongs to the membrane fusion protein (MFP) (TC 8.A.1) family.</text>
</comment>
<name>A0A7M3MAC8_9BACT</name>
<accession>A0A7M3MAC8</accession>
<evidence type="ECO:0000259" key="5">
    <source>
        <dbReference type="Pfam" id="PF25989"/>
    </source>
</evidence>
<feature type="region of interest" description="Disordered" evidence="3">
    <location>
        <begin position="350"/>
        <end position="400"/>
    </location>
</feature>
<dbReference type="NCBIfam" id="TIGR01730">
    <property type="entry name" value="RND_mfp"/>
    <property type="match status" value="1"/>
</dbReference>
<dbReference type="InterPro" id="IPR006143">
    <property type="entry name" value="RND_pump_MFP"/>
</dbReference>
<dbReference type="Gene3D" id="2.40.30.170">
    <property type="match status" value="1"/>
</dbReference>
<comment type="caution">
    <text evidence="6">The sequence shown here is derived from an EMBL/GenBank/DDBJ whole genome shotgun (WGS) entry which is preliminary data.</text>
</comment>
<evidence type="ECO:0000313" key="7">
    <source>
        <dbReference type="Proteomes" id="UP000448292"/>
    </source>
</evidence>
<dbReference type="GO" id="GO:1990281">
    <property type="term" value="C:efflux pump complex"/>
    <property type="evidence" value="ECO:0007669"/>
    <property type="project" value="TreeGrafter"/>
</dbReference>
<dbReference type="PANTHER" id="PTHR30469">
    <property type="entry name" value="MULTIDRUG RESISTANCE PROTEIN MDTA"/>
    <property type="match status" value="1"/>
</dbReference>
<dbReference type="Gene3D" id="2.40.50.100">
    <property type="match status" value="1"/>
</dbReference>
<dbReference type="SUPFAM" id="SSF111369">
    <property type="entry name" value="HlyD-like secretion proteins"/>
    <property type="match status" value="1"/>
</dbReference>
<feature type="compositionally biased region" description="Gly residues" evidence="3">
    <location>
        <begin position="353"/>
        <end position="363"/>
    </location>
</feature>
<dbReference type="PANTHER" id="PTHR30469:SF15">
    <property type="entry name" value="HLYD FAMILY OF SECRETION PROTEINS"/>
    <property type="match status" value="1"/>
</dbReference>
<dbReference type="Gene3D" id="1.10.287.470">
    <property type="entry name" value="Helix hairpin bin"/>
    <property type="match status" value="1"/>
</dbReference>